<reference evidence="1 2" key="1">
    <citation type="submission" date="2014-03" db="EMBL/GenBank/DDBJ databases">
        <title>Draft genome of the hookworm Oesophagostomum dentatum.</title>
        <authorList>
            <person name="Mitreva M."/>
        </authorList>
    </citation>
    <scope>NUCLEOTIDE SEQUENCE [LARGE SCALE GENOMIC DNA]</scope>
    <source>
        <strain evidence="1 2">OD-Hann</strain>
    </source>
</reference>
<dbReference type="SUPFAM" id="SSF47576">
    <property type="entry name" value="Calponin-homology domain, CH-domain"/>
    <property type="match status" value="1"/>
</dbReference>
<dbReference type="Proteomes" id="UP000053660">
    <property type="component" value="Unassembled WGS sequence"/>
</dbReference>
<protein>
    <recommendedName>
        <fullName evidence="3">Calponin-homology (CH) domain-containing protein</fullName>
    </recommendedName>
</protein>
<name>A0A0B1SPE1_OESDE</name>
<evidence type="ECO:0000313" key="2">
    <source>
        <dbReference type="Proteomes" id="UP000053660"/>
    </source>
</evidence>
<proteinExistence type="predicted"/>
<organism evidence="1 2">
    <name type="scientific">Oesophagostomum dentatum</name>
    <name type="common">Nodular worm</name>
    <dbReference type="NCBI Taxonomy" id="61180"/>
    <lineage>
        <taxon>Eukaryota</taxon>
        <taxon>Metazoa</taxon>
        <taxon>Ecdysozoa</taxon>
        <taxon>Nematoda</taxon>
        <taxon>Chromadorea</taxon>
        <taxon>Rhabditida</taxon>
        <taxon>Rhabditina</taxon>
        <taxon>Rhabditomorpha</taxon>
        <taxon>Strongyloidea</taxon>
        <taxon>Strongylidae</taxon>
        <taxon>Oesophagostomum</taxon>
    </lineage>
</organism>
<feature type="non-terminal residue" evidence="1">
    <location>
        <position position="1"/>
    </location>
</feature>
<dbReference type="EMBL" id="KN558391">
    <property type="protein sequence ID" value="KHJ87158.1"/>
    <property type="molecule type" value="Genomic_DNA"/>
</dbReference>
<sequence>QINPMLFNNFSSNESFLPMFADTKKPGNPISRSCSPRLAPIDFGDCLGTEMSRFAKWLIYPQCLLSVRSTVCDVKVPLRTSLADRREEHSKMNVDNFAGDLWLGRVENLDINGEFSGFSGLTALNQARFSLEEAIEVLLWVENVTGLPYASDPTACQSAADVAELLKDGVHLCKNI</sequence>
<evidence type="ECO:0008006" key="3">
    <source>
        <dbReference type="Google" id="ProtNLM"/>
    </source>
</evidence>
<keyword evidence="2" id="KW-1185">Reference proteome</keyword>
<gene>
    <name evidence="1" type="ORF">OESDEN_13072</name>
</gene>
<dbReference type="AlphaFoldDB" id="A0A0B1SPE1"/>
<accession>A0A0B1SPE1</accession>
<dbReference type="InterPro" id="IPR036872">
    <property type="entry name" value="CH_dom_sf"/>
</dbReference>
<dbReference type="OrthoDB" id="21595at2759"/>
<evidence type="ECO:0000313" key="1">
    <source>
        <dbReference type="EMBL" id="KHJ87158.1"/>
    </source>
</evidence>